<dbReference type="RefSeq" id="WP_097151896.1">
    <property type="nucleotide sequence ID" value="NZ_OBEL01000001.1"/>
</dbReference>
<keyword evidence="2" id="KW-1185">Reference proteome</keyword>
<protein>
    <submittedName>
        <fullName evidence="1">Uncharacterized protein</fullName>
    </submittedName>
</protein>
<evidence type="ECO:0000313" key="2">
    <source>
        <dbReference type="Proteomes" id="UP000219439"/>
    </source>
</evidence>
<organism evidence="1 2">
    <name type="scientific">Cohaesibacter gelatinilyticus</name>
    <dbReference type="NCBI Taxonomy" id="372072"/>
    <lineage>
        <taxon>Bacteria</taxon>
        <taxon>Pseudomonadati</taxon>
        <taxon>Pseudomonadota</taxon>
        <taxon>Alphaproteobacteria</taxon>
        <taxon>Hyphomicrobiales</taxon>
        <taxon>Cohaesibacteraceae</taxon>
    </lineage>
</organism>
<dbReference type="EMBL" id="OBEL01000001">
    <property type="protein sequence ID" value="SNZ06935.1"/>
    <property type="molecule type" value="Genomic_DNA"/>
</dbReference>
<dbReference type="AlphaFoldDB" id="A0A285NBU8"/>
<evidence type="ECO:0000313" key="1">
    <source>
        <dbReference type="EMBL" id="SNZ06935.1"/>
    </source>
</evidence>
<proteinExistence type="predicted"/>
<accession>A0A285NBU8</accession>
<reference evidence="1 2" key="1">
    <citation type="submission" date="2017-09" db="EMBL/GenBank/DDBJ databases">
        <authorList>
            <person name="Ehlers B."/>
            <person name="Leendertz F.H."/>
        </authorList>
    </citation>
    <scope>NUCLEOTIDE SEQUENCE [LARGE SCALE GENOMIC DNA]</scope>
    <source>
        <strain evidence="1 2">DSM 18289</strain>
    </source>
</reference>
<dbReference type="Proteomes" id="UP000219439">
    <property type="component" value="Unassembled WGS sequence"/>
</dbReference>
<sequence>MTYMLGKRLLALGCLLLFFFWETFSHFSDKGSFCTSCYRDDSQTFLLLAPPLLMIWLFRQHLFIGVDEKKVPSRNEQ</sequence>
<name>A0A285NBU8_9HYPH</name>
<gene>
    <name evidence="1" type="ORF">SAMN06265368_0589</name>
</gene>